<dbReference type="Pfam" id="PF20159">
    <property type="entry name" value="YidB"/>
    <property type="match status" value="1"/>
</dbReference>
<feature type="compositionally biased region" description="Gly residues" evidence="1">
    <location>
        <begin position="115"/>
        <end position="131"/>
    </location>
</feature>
<evidence type="ECO:0000313" key="2">
    <source>
        <dbReference type="EMBL" id="MDQ0440928.1"/>
    </source>
</evidence>
<gene>
    <name evidence="2" type="ORF">QO016_000405</name>
</gene>
<protein>
    <submittedName>
        <fullName evidence="2">Uncharacterized protein YidB (DUF937 family)</fullName>
    </submittedName>
</protein>
<evidence type="ECO:0000313" key="3">
    <source>
        <dbReference type="Proteomes" id="UP001236369"/>
    </source>
</evidence>
<keyword evidence="3" id="KW-1185">Reference proteome</keyword>
<feature type="region of interest" description="Disordered" evidence="1">
    <location>
        <begin position="46"/>
        <end position="136"/>
    </location>
</feature>
<evidence type="ECO:0000256" key="1">
    <source>
        <dbReference type="SAM" id="MobiDB-lite"/>
    </source>
</evidence>
<comment type="caution">
    <text evidence="2">The sequence shown here is derived from an EMBL/GenBank/DDBJ whole genome shotgun (WGS) entry which is preliminary data.</text>
</comment>
<organism evidence="2 3">
    <name type="scientific">Methylobacterium persicinum</name>
    <dbReference type="NCBI Taxonomy" id="374426"/>
    <lineage>
        <taxon>Bacteria</taxon>
        <taxon>Pseudomonadati</taxon>
        <taxon>Pseudomonadota</taxon>
        <taxon>Alphaproteobacteria</taxon>
        <taxon>Hyphomicrobiales</taxon>
        <taxon>Methylobacteriaceae</taxon>
        <taxon>Methylobacterium</taxon>
    </lineage>
</organism>
<dbReference type="RefSeq" id="WP_238251593.1">
    <property type="nucleotide sequence ID" value="NZ_BPQX01000053.1"/>
</dbReference>
<dbReference type="InterPro" id="IPR027405">
    <property type="entry name" value="YidB-like"/>
</dbReference>
<dbReference type="SUPFAM" id="SSF140804">
    <property type="entry name" value="YidB-like"/>
    <property type="match status" value="1"/>
</dbReference>
<dbReference type="Gene3D" id="1.10.10.690">
    <property type="entry name" value="YidB-like"/>
    <property type="match status" value="1"/>
</dbReference>
<reference evidence="2 3" key="1">
    <citation type="submission" date="2023-07" db="EMBL/GenBank/DDBJ databases">
        <title>Genomic Encyclopedia of Type Strains, Phase IV (KMG-IV): sequencing the most valuable type-strain genomes for metagenomic binning, comparative biology and taxonomic classification.</title>
        <authorList>
            <person name="Goeker M."/>
        </authorList>
    </citation>
    <scope>NUCLEOTIDE SEQUENCE [LARGE SCALE GENOMIC DNA]</scope>
    <source>
        <strain evidence="2 3">DSM 19562</strain>
    </source>
</reference>
<dbReference type="Proteomes" id="UP001236369">
    <property type="component" value="Unassembled WGS sequence"/>
</dbReference>
<dbReference type="InterPro" id="IPR045372">
    <property type="entry name" value="YidB"/>
</dbReference>
<name>A0ABU0HF33_9HYPH</name>
<proteinExistence type="predicted"/>
<sequence length="223" mass="22612">MGMLESVIGGVLGQVFGGRQGGMSPLVKALLMLLLAKGASGGFGDIFGRGRQGEPGPEADRSGTGPSGERPHQPTPRGDSGDIGGFDQYGGRRDTGPVGQGPSSDAEPPVDASLPGGGFDDLSGMLGGGGPSQTAGRSQIEEVAGLGPLVDRFRNAGLGDVIGSWIGHGTNHAIGPDQLARALGDDTVDALERETGMERGALLSELSQTLPEVVHRLTPQGRL</sequence>
<accession>A0ABU0HF33</accession>
<dbReference type="EMBL" id="JAUSVV010000001">
    <property type="protein sequence ID" value="MDQ0440928.1"/>
    <property type="molecule type" value="Genomic_DNA"/>
</dbReference>